<name>A0A1E8PSP3_9BURK</name>
<proteinExistence type="predicted"/>
<organism evidence="1 2">
    <name type="scientific">Janthinobacterium lividum</name>
    <dbReference type="NCBI Taxonomy" id="29581"/>
    <lineage>
        <taxon>Bacteria</taxon>
        <taxon>Pseudomonadati</taxon>
        <taxon>Pseudomonadota</taxon>
        <taxon>Betaproteobacteria</taxon>
        <taxon>Burkholderiales</taxon>
        <taxon>Oxalobacteraceae</taxon>
        <taxon>Janthinobacterium</taxon>
    </lineage>
</organism>
<protein>
    <submittedName>
        <fullName evidence="1">Phage tail protein</fullName>
    </submittedName>
</protein>
<reference evidence="1 2" key="1">
    <citation type="submission" date="2016-10" db="EMBL/GenBank/DDBJ databases">
        <title>Updated version of Genome Assembly of Janthinobacterium lividum ERGS5:01.</title>
        <authorList>
            <person name="Kumar R."/>
            <person name="Acharya V."/>
            <person name="Singh D."/>
        </authorList>
    </citation>
    <scope>NUCLEOTIDE SEQUENCE [LARGE SCALE GENOMIC DNA]</scope>
    <source>
        <strain evidence="1 2">ERGS5:01</strain>
    </source>
</reference>
<evidence type="ECO:0000313" key="2">
    <source>
        <dbReference type="Proteomes" id="UP000092634"/>
    </source>
</evidence>
<dbReference type="Proteomes" id="UP000092634">
    <property type="component" value="Unassembled WGS sequence"/>
</dbReference>
<dbReference type="InterPro" id="IPR019289">
    <property type="entry name" value="Phage_tail_E/E"/>
</dbReference>
<dbReference type="AlphaFoldDB" id="A0A1E8PSP3"/>
<evidence type="ECO:0000313" key="1">
    <source>
        <dbReference type="EMBL" id="OFJ49191.1"/>
    </source>
</evidence>
<dbReference type="Pfam" id="PF10109">
    <property type="entry name" value="Phage_TAC_7"/>
    <property type="match status" value="1"/>
</dbReference>
<gene>
    <name evidence="1" type="ORF">BA896_010205</name>
</gene>
<dbReference type="EMBL" id="MAQB02000001">
    <property type="protein sequence ID" value="OFJ49191.1"/>
    <property type="molecule type" value="Genomic_DNA"/>
</dbReference>
<sequence length="102" mass="10803">MNNDTQNQAVIELDEPIKRGDSFITSLTVRKPKAGALRGISLIELANLNVSALQIVLPRITEPTLTAHDIANMDPADLLAVGAEVAGFLASKADRLSVSPAK</sequence>
<accession>A0A1E8PSP3</accession>
<comment type="caution">
    <text evidence="1">The sequence shown here is derived from an EMBL/GenBank/DDBJ whole genome shotgun (WGS) entry which is preliminary data.</text>
</comment>